<dbReference type="RefSeq" id="WP_197980089.1">
    <property type="nucleotide sequence ID" value="NZ_AP022638.1"/>
</dbReference>
<proteinExistence type="predicted"/>
<evidence type="ECO:0000313" key="2">
    <source>
        <dbReference type="EMBL" id="BCE55229.1"/>
    </source>
</evidence>
<gene>
    <name evidence="2" type="ORF">XF5B_27410</name>
    <name evidence="3" type="ORF">XF6B_27620</name>
</gene>
<dbReference type="InterPro" id="IPR009061">
    <property type="entry name" value="DNA-bd_dom_put_sf"/>
</dbReference>
<reference evidence="2" key="1">
    <citation type="submission" date="2020-05" db="EMBL/GenBank/DDBJ databases">
        <title>Complete genome sequence of Bradyrhizobium diazoefficiens XF5 isolated from soybean nodule.</title>
        <authorList>
            <person name="Noda R."/>
            <person name="Kakizaki K."/>
            <person name="Minamisawa K."/>
        </authorList>
    </citation>
    <scope>NUCLEOTIDE SEQUENCE</scope>
    <source>
        <strain evidence="2">XF5</strain>
    </source>
</reference>
<dbReference type="AlphaFoldDB" id="A0A810AMA9"/>
<dbReference type="EMBL" id="AP023095">
    <property type="protein sequence ID" value="BCE55229.1"/>
    <property type="molecule type" value="Genomic_DNA"/>
</dbReference>
<dbReference type="InterPro" id="IPR010093">
    <property type="entry name" value="SinI_DNA-bd"/>
</dbReference>
<sequence>MAGLQATTAAAPLALRRKEAARMLGVSLTTIDRAISRGDLVAKKYGKRTLVPTVEIERYLERMTVKQRPPEA</sequence>
<protein>
    <recommendedName>
        <fullName evidence="1">Helix-turn-helix domain-containing protein</fullName>
    </recommendedName>
</protein>
<evidence type="ECO:0000259" key="1">
    <source>
        <dbReference type="Pfam" id="PF12728"/>
    </source>
</evidence>
<feature type="domain" description="Helix-turn-helix" evidence="1">
    <location>
        <begin position="18"/>
        <end position="63"/>
    </location>
</feature>
<dbReference type="GO" id="GO:0003677">
    <property type="term" value="F:DNA binding"/>
    <property type="evidence" value="ECO:0007669"/>
    <property type="project" value="InterPro"/>
</dbReference>
<organism evidence="3">
    <name type="scientific">Bradyrhizobium diazoefficiens</name>
    <dbReference type="NCBI Taxonomy" id="1355477"/>
    <lineage>
        <taxon>Bacteria</taxon>
        <taxon>Pseudomonadati</taxon>
        <taxon>Pseudomonadota</taxon>
        <taxon>Alphaproteobacteria</taxon>
        <taxon>Hyphomicrobiales</taxon>
        <taxon>Nitrobacteraceae</taxon>
        <taxon>Bradyrhizobium</taxon>
    </lineage>
</organism>
<dbReference type="InterPro" id="IPR041657">
    <property type="entry name" value="HTH_17"/>
</dbReference>
<dbReference type="SUPFAM" id="SSF46955">
    <property type="entry name" value="Putative DNA-binding domain"/>
    <property type="match status" value="1"/>
</dbReference>
<evidence type="ECO:0000313" key="3">
    <source>
        <dbReference type="EMBL" id="BCE63963.1"/>
    </source>
</evidence>
<dbReference type="NCBIfam" id="TIGR01764">
    <property type="entry name" value="excise"/>
    <property type="match status" value="1"/>
</dbReference>
<name>A0A810AMA9_9BRAD</name>
<dbReference type="Pfam" id="PF12728">
    <property type="entry name" value="HTH_17"/>
    <property type="match status" value="1"/>
</dbReference>
<accession>A0A810AMA9</accession>
<dbReference type="EMBL" id="AP023096">
    <property type="protein sequence ID" value="BCE63963.1"/>
    <property type="molecule type" value="Genomic_DNA"/>
</dbReference>
<reference evidence="3" key="2">
    <citation type="submission" date="2020-05" db="EMBL/GenBank/DDBJ databases">
        <title>Complete genome sequence of Bradyrhizobium diazoefficiens XF6 isolated from soybean nodule.</title>
        <authorList>
            <person name="Noda R."/>
            <person name="Kakizaki K."/>
            <person name="Minamisawa K."/>
        </authorList>
    </citation>
    <scope>NUCLEOTIDE SEQUENCE</scope>
    <source>
        <strain evidence="3">XF6</strain>
    </source>
</reference>